<protein>
    <submittedName>
        <fullName evidence="2">Uncharacterized protein</fullName>
    </submittedName>
</protein>
<name>A0A2P2KH47_RHIMU</name>
<reference evidence="2" key="1">
    <citation type="submission" date="2018-02" db="EMBL/GenBank/DDBJ databases">
        <title>Rhizophora mucronata_Transcriptome.</title>
        <authorList>
            <person name="Meera S.P."/>
            <person name="Sreeshan A."/>
            <person name="Augustine A."/>
        </authorList>
    </citation>
    <scope>NUCLEOTIDE SEQUENCE</scope>
    <source>
        <tissue evidence="2">Leaf</tissue>
    </source>
</reference>
<feature type="transmembrane region" description="Helical" evidence="1">
    <location>
        <begin position="46"/>
        <end position="64"/>
    </location>
</feature>
<dbReference type="AlphaFoldDB" id="A0A2P2KH47"/>
<feature type="transmembrane region" description="Helical" evidence="1">
    <location>
        <begin position="13"/>
        <end position="34"/>
    </location>
</feature>
<keyword evidence="1" id="KW-1133">Transmembrane helix</keyword>
<dbReference type="EMBL" id="GGEC01024561">
    <property type="protein sequence ID" value="MBX05045.1"/>
    <property type="molecule type" value="Transcribed_RNA"/>
</dbReference>
<dbReference type="EMBL" id="GGEC01024560">
    <property type="protein sequence ID" value="MBX05044.1"/>
    <property type="molecule type" value="Transcribed_RNA"/>
</dbReference>
<accession>A0A2P2KH47</accession>
<proteinExistence type="predicted"/>
<keyword evidence="1" id="KW-0812">Transmembrane</keyword>
<evidence type="ECO:0000256" key="1">
    <source>
        <dbReference type="SAM" id="Phobius"/>
    </source>
</evidence>
<feature type="transmembrane region" description="Helical" evidence="1">
    <location>
        <begin position="84"/>
        <end position="101"/>
    </location>
</feature>
<dbReference type="EMBL" id="GGEC01024559">
    <property type="protein sequence ID" value="MBX05043.1"/>
    <property type="molecule type" value="Transcribed_RNA"/>
</dbReference>
<evidence type="ECO:0000313" key="2">
    <source>
        <dbReference type="EMBL" id="MBX05044.1"/>
    </source>
</evidence>
<sequence>MQQNVCLYVVQKLAVDIDACAYVCFNLSVVYGICKCFKWSKTKRNILLLHLLLCYCVYSDNVKMTPYYLHRTYDCIVVQSQHDNLEFLTLVPLSFFLFIVGKRRARDVALNEI</sequence>
<keyword evidence="1" id="KW-0472">Membrane</keyword>
<organism evidence="2">
    <name type="scientific">Rhizophora mucronata</name>
    <name type="common">Asiatic mangrove</name>
    <dbReference type="NCBI Taxonomy" id="61149"/>
    <lineage>
        <taxon>Eukaryota</taxon>
        <taxon>Viridiplantae</taxon>
        <taxon>Streptophyta</taxon>
        <taxon>Embryophyta</taxon>
        <taxon>Tracheophyta</taxon>
        <taxon>Spermatophyta</taxon>
        <taxon>Magnoliopsida</taxon>
        <taxon>eudicotyledons</taxon>
        <taxon>Gunneridae</taxon>
        <taxon>Pentapetalae</taxon>
        <taxon>rosids</taxon>
        <taxon>fabids</taxon>
        <taxon>Malpighiales</taxon>
        <taxon>Rhizophoraceae</taxon>
        <taxon>Rhizophora</taxon>
    </lineage>
</organism>